<proteinExistence type="inferred from homology"/>
<evidence type="ECO:0000256" key="3">
    <source>
        <dbReference type="ARBA" id="ARBA00013007"/>
    </source>
</evidence>
<sequence length="376" mass="42544">MLEGSFKGKHFLALEDFEPEQIRYLLDLSAEMKRQKKEKVNQQRNIGSNMLMLFEMESTRTRCAFETSAQDLGMGTTYLSNSHFGSKETIKDSMRVFSEMYDVIAYRGTDHAQLVQMAAESEIPVINGYTMHEHPTQMLADFMTLDEAWGREGYRGKTFTYIGRGGACCAFSYAVACAMLGMNFRFITSYMTLEEAVALLSPEEQEMFYREVPRGSRVDGWSGALPDEQKALILDLYARYNPDCTFLETEDVAAIEGTDVVSTENWGFFTNKAITWLPGIMKYRDYQVNRELMARTGNPDAIFLHMLPATHNGGHAAARKLIDSIADPEIKALLERGFEVTDEVFEDNAAHIFREAGNRQHTIKAVTYAVMGNDVV</sequence>
<keyword evidence="4 6" id="KW-0808">Transferase</keyword>
<protein>
    <recommendedName>
        <fullName evidence="3">ornithine carbamoyltransferase</fullName>
        <ecNumber evidence="3">2.1.3.3</ecNumber>
    </recommendedName>
</protein>
<evidence type="ECO:0000313" key="10">
    <source>
        <dbReference type="Proteomes" id="UP001343724"/>
    </source>
</evidence>
<reference evidence="9 10" key="1">
    <citation type="submission" date="2024-01" db="EMBL/GenBank/DDBJ databases">
        <title>novel species in genus Adlercreutzia.</title>
        <authorList>
            <person name="Liu X."/>
        </authorList>
    </citation>
    <scope>NUCLEOTIDE SEQUENCE [LARGE SCALE GENOMIC DNA]</scope>
    <source>
        <strain evidence="9 10">R22</strain>
    </source>
</reference>
<accession>A0ABU6J1D6</accession>
<evidence type="ECO:0000256" key="1">
    <source>
        <dbReference type="ARBA" id="ARBA00003822"/>
    </source>
</evidence>
<dbReference type="Gene3D" id="3.40.50.1370">
    <property type="entry name" value="Aspartate/ornithine carbamoyltransferase"/>
    <property type="match status" value="2"/>
</dbReference>
<gene>
    <name evidence="9" type="ORF">VJ920_11625</name>
</gene>
<dbReference type="Pfam" id="PF02729">
    <property type="entry name" value="OTCace_N"/>
    <property type="match status" value="1"/>
</dbReference>
<feature type="domain" description="Aspartate/ornithine carbamoyltransferase carbamoyl-P binding" evidence="8">
    <location>
        <begin position="9"/>
        <end position="147"/>
    </location>
</feature>
<comment type="caution">
    <text evidence="9">The sequence shown here is derived from an EMBL/GenBank/DDBJ whole genome shotgun (WGS) entry which is preliminary data.</text>
</comment>
<feature type="domain" description="Aspartate/ornithine carbamoyltransferase Asp/Orn-binding" evidence="7">
    <location>
        <begin position="249"/>
        <end position="369"/>
    </location>
</feature>
<dbReference type="Proteomes" id="UP001343724">
    <property type="component" value="Unassembled WGS sequence"/>
</dbReference>
<evidence type="ECO:0000259" key="7">
    <source>
        <dbReference type="Pfam" id="PF00185"/>
    </source>
</evidence>
<organism evidence="9 10">
    <name type="scientific">Adlercreutzia shanghongiae</name>
    <dbReference type="NCBI Taxonomy" id="3111773"/>
    <lineage>
        <taxon>Bacteria</taxon>
        <taxon>Bacillati</taxon>
        <taxon>Actinomycetota</taxon>
        <taxon>Coriobacteriia</taxon>
        <taxon>Eggerthellales</taxon>
        <taxon>Eggerthellaceae</taxon>
        <taxon>Adlercreutzia</taxon>
    </lineage>
</organism>
<dbReference type="Pfam" id="PF00185">
    <property type="entry name" value="OTCace"/>
    <property type="match status" value="1"/>
</dbReference>
<dbReference type="SUPFAM" id="SSF53671">
    <property type="entry name" value="Aspartate/ornithine carbamoyltransferase"/>
    <property type="match status" value="2"/>
</dbReference>
<dbReference type="PANTHER" id="PTHR45753">
    <property type="entry name" value="ORNITHINE CARBAMOYLTRANSFERASE, MITOCHONDRIAL"/>
    <property type="match status" value="1"/>
</dbReference>
<dbReference type="InterPro" id="IPR006131">
    <property type="entry name" value="Asp_carbamoyltransf_Asp/Orn-bd"/>
</dbReference>
<comment type="similarity">
    <text evidence="2">Belongs to the aspartate/ornithine carbamoyltransferase superfamily. OTCase family.</text>
</comment>
<keyword evidence="10" id="KW-1185">Reference proteome</keyword>
<evidence type="ECO:0000259" key="8">
    <source>
        <dbReference type="Pfam" id="PF02729"/>
    </source>
</evidence>
<dbReference type="RefSeq" id="WP_326441108.1">
    <property type="nucleotide sequence ID" value="NZ_JAYMFH010000024.1"/>
</dbReference>
<evidence type="ECO:0000256" key="2">
    <source>
        <dbReference type="ARBA" id="ARBA00007805"/>
    </source>
</evidence>
<dbReference type="EC" id="2.1.3.3" evidence="3"/>
<evidence type="ECO:0000256" key="6">
    <source>
        <dbReference type="RuleBase" id="RU003634"/>
    </source>
</evidence>
<name>A0ABU6J1D6_9ACTN</name>
<dbReference type="PRINTS" id="PR00100">
    <property type="entry name" value="AOTCASE"/>
</dbReference>
<comment type="function">
    <text evidence="1">Reversibly catalyzes the transfer of the carbamoyl group from carbamoyl phosphate (CP) to the N(epsilon) atom of ornithine (ORN) to produce L-citrulline.</text>
</comment>
<comment type="catalytic activity">
    <reaction evidence="5">
        <text>carbamoyl phosphate + L-ornithine = L-citrulline + phosphate + H(+)</text>
        <dbReference type="Rhea" id="RHEA:19513"/>
        <dbReference type="ChEBI" id="CHEBI:15378"/>
        <dbReference type="ChEBI" id="CHEBI:43474"/>
        <dbReference type="ChEBI" id="CHEBI:46911"/>
        <dbReference type="ChEBI" id="CHEBI:57743"/>
        <dbReference type="ChEBI" id="CHEBI:58228"/>
        <dbReference type="EC" id="2.1.3.3"/>
    </reaction>
</comment>
<evidence type="ECO:0000256" key="5">
    <source>
        <dbReference type="ARBA" id="ARBA00048772"/>
    </source>
</evidence>
<dbReference type="InterPro" id="IPR036901">
    <property type="entry name" value="Asp/Orn_carbamoylTrfase_sf"/>
</dbReference>
<dbReference type="InterPro" id="IPR006130">
    <property type="entry name" value="Asp/Orn_carbamoylTrfase"/>
</dbReference>
<evidence type="ECO:0000256" key="4">
    <source>
        <dbReference type="ARBA" id="ARBA00022679"/>
    </source>
</evidence>
<dbReference type="PRINTS" id="PR00102">
    <property type="entry name" value="OTCASE"/>
</dbReference>
<dbReference type="InterPro" id="IPR002292">
    <property type="entry name" value="Orn/put_carbamltrans"/>
</dbReference>
<evidence type="ECO:0000313" key="9">
    <source>
        <dbReference type="EMBL" id="MEC4295954.1"/>
    </source>
</evidence>
<dbReference type="EMBL" id="JAYMFH010000024">
    <property type="protein sequence ID" value="MEC4295954.1"/>
    <property type="molecule type" value="Genomic_DNA"/>
</dbReference>
<dbReference type="PANTHER" id="PTHR45753:SF2">
    <property type="entry name" value="ORNITHINE CARBAMOYLTRANSFERASE"/>
    <property type="match status" value="1"/>
</dbReference>
<dbReference type="InterPro" id="IPR006132">
    <property type="entry name" value="Asp/Orn_carbamoyltranf_P-bd"/>
</dbReference>